<keyword evidence="2" id="KW-1185">Reference proteome</keyword>
<dbReference type="STRING" id="360412.LARV_02216"/>
<organism evidence="1">
    <name type="scientific">Longilinea arvoryzae</name>
    <dbReference type="NCBI Taxonomy" id="360412"/>
    <lineage>
        <taxon>Bacteria</taxon>
        <taxon>Bacillati</taxon>
        <taxon>Chloroflexota</taxon>
        <taxon>Anaerolineae</taxon>
        <taxon>Anaerolineales</taxon>
        <taxon>Anaerolineaceae</taxon>
        <taxon>Longilinea</taxon>
    </lineage>
</organism>
<dbReference type="Proteomes" id="UP000055060">
    <property type="component" value="Unassembled WGS sequence"/>
</dbReference>
<reference evidence="1" key="1">
    <citation type="submission" date="2015-07" db="EMBL/GenBank/DDBJ databases">
        <title>Draft Genome Sequences of Anaerolinea thermolimosa IMO-1, Bellilinea caldifistulae GOMI-1, Leptolinea tardivitalis YMTK-2, Levilinea saccharolytica KIBI-1,Longilinea arvoryzae KOME-1, Previously Described as Members of the Anaerolineaceae (Chloroflexi).</title>
        <authorList>
            <person name="Sekiguchi Y."/>
            <person name="Ohashi A."/>
            <person name="Matsuura N."/>
            <person name="Tourlousse M.D."/>
        </authorList>
    </citation>
    <scope>NUCLEOTIDE SEQUENCE [LARGE SCALE GENOMIC DNA]</scope>
    <source>
        <strain evidence="1">KOME-1</strain>
    </source>
</reference>
<name>A0A0S7BA51_9CHLR</name>
<accession>A0A0S7BA51</accession>
<protein>
    <submittedName>
        <fullName evidence="1">Uncharacterized protein</fullName>
    </submittedName>
</protein>
<dbReference type="AlphaFoldDB" id="A0A0S7BA51"/>
<sequence>MLYNGTMISLENQEQITRELAMGHQARSMGLEARARVCARRAVGIALRAYFAPRSDSASLSVVDLIQTYQEQPELSPELRTICAHLLTRVNPDYQLPIPVDLLAEAKILIDSILENNKPS</sequence>
<proteinExistence type="predicted"/>
<dbReference type="EMBL" id="DF967972">
    <property type="protein sequence ID" value="GAP14447.1"/>
    <property type="molecule type" value="Genomic_DNA"/>
</dbReference>
<evidence type="ECO:0000313" key="1">
    <source>
        <dbReference type="EMBL" id="GAP14447.1"/>
    </source>
</evidence>
<gene>
    <name evidence="1" type="ORF">LARV_02216</name>
</gene>
<evidence type="ECO:0000313" key="2">
    <source>
        <dbReference type="Proteomes" id="UP000055060"/>
    </source>
</evidence>